<dbReference type="EMBL" id="BGPR01000400">
    <property type="protein sequence ID" value="GBM18233.1"/>
    <property type="molecule type" value="Genomic_DNA"/>
</dbReference>
<dbReference type="AlphaFoldDB" id="A0A4Y2DN38"/>
<proteinExistence type="predicted"/>
<sequence>MTNLVIVLATEQSALVYTVEYLNSNLLIYSPRRCSHTESPITQQTQEILLKSTNIELGWIWPHVGYSGNEAADVLAKKATQEGIPTYIPAPRDHVKNLLQEESIIRWQKEWDNGEIGGSVFNVLLKVKTTPTPWQRPEIMFVTGHGPFPIYLKRFKIRNSDSCGCVNLGNPLHYATSCLFTTSYHLTKSSADLELLWKRIMNNNNSRAKIRKLIHFIVENETIFFSKRW</sequence>
<protein>
    <submittedName>
        <fullName evidence="1">Uncharacterized protein</fullName>
    </submittedName>
</protein>
<dbReference type="OrthoDB" id="411823at2759"/>
<evidence type="ECO:0000313" key="2">
    <source>
        <dbReference type="Proteomes" id="UP000499080"/>
    </source>
</evidence>
<dbReference type="InterPro" id="IPR012337">
    <property type="entry name" value="RNaseH-like_sf"/>
</dbReference>
<evidence type="ECO:0000313" key="1">
    <source>
        <dbReference type="EMBL" id="GBM18233.1"/>
    </source>
</evidence>
<name>A0A4Y2DN38_ARAVE</name>
<keyword evidence="2" id="KW-1185">Reference proteome</keyword>
<organism evidence="1 2">
    <name type="scientific">Araneus ventricosus</name>
    <name type="common">Orbweaver spider</name>
    <name type="synonym">Epeira ventricosa</name>
    <dbReference type="NCBI Taxonomy" id="182803"/>
    <lineage>
        <taxon>Eukaryota</taxon>
        <taxon>Metazoa</taxon>
        <taxon>Ecdysozoa</taxon>
        <taxon>Arthropoda</taxon>
        <taxon>Chelicerata</taxon>
        <taxon>Arachnida</taxon>
        <taxon>Araneae</taxon>
        <taxon>Araneomorphae</taxon>
        <taxon>Entelegynae</taxon>
        <taxon>Araneoidea</taxon>
        <taxon>Araneidae</taxon>
        <taxon>Araneus</taxon>
    </lineage>
</organism>
<dbReference type="SUPFAM" id="SSF53098">
    <property type="entry name" value="Ribonuclease H-like"/>
    <property type="match status" value="1"/>
</dbReference>
<accession>A0A4Y2DN38</accession>
<dbReference type="Proteomes" id="UP000499080">
    <property type="component" value="Unassembled WGS sequence"/>
</dbReference>
<reference evidence="1 2" key="1">
    <citation type="journal article" date="2019" name="Sci. Rep.">
        <title>Orb-weaving spider Araneus ventricosus genome elucidates the spidroin gene catalogue.</title>
        <authorList>
            <person name="Kono N."/>
            <person name="Nakamura H."/>
            <person name="Ohtoshi R."/>
            <person name="Moran D.A.P."/>
            <person name="Shinohara A."/>
            <person name="Yoshida Y."/>
            <person name="Fujiwara M."/>
            <person name="Mori M."/>
            <person name="Tomita M."/>
            <person name="Arakawa K."/>
        </authorList>
    </citation>
    <scope>NUCLEOTIDE SEQUENCE [LARGE SCALE GENOMIC DNA]</scope>
</reference>
<comment type="caution">
    <text evidence="1">The sequence shown here is derived from an EMBL/GenBank/DDBJ whole genome shotgun (WGS) entry which is preliminary data.</text>
</comment>
<gene>
    <name evidence="1" type="ORF">AVEN_39004_1</name>
</gene>